<dbReference type="Proteomes" id="UP000770717">
    <property type="component" value="Unassembled WGS sequence"/>
</dbReference>
<feature type="region of interest" description="Disordered" evidence="1">
    <location>
        <begin position="1"/>
        <end position="28"/>
    </location>
</feature>
<organism evidence="2 3">
    <name type="scientific">Eleutherodactylus coqui</name>
    <name type="common">Puerto Rican coqui</name>
    <dbReference type="NCBI Taxonomy" id="57060"/>
    <lineage>
        <taxon>Eukaryota</taxon>
        <taxon>Metazoa</taxon>
        <taxon>Chordata</taxon>
        <taxon>Craniata</taxon>
        <taxon>Vertebrata</taxon>
        <taxon>Euteleostomi</taxon>
        <taxon>Amphibia</taxon>
        <taxon>Batrachia</taxon>
        <taxon>Anura</taxon>
        <taxon>Neobatrachia</taxon>
        <taxon>Hyloidea</taxon>
        <taxon>Eleutherodactylidae</taxon>
        <taxon>Eleutherodactylinae</taxon>
        <taxon>Eleutherodactylus</taxon>
        <taxon>Eleutherodactylus</taxon>
    </lineage>
</organism>
<dbReference type="AlphaFoldDB" id="A0A8J6EZ80"/>
<comment type="caution">
    <text evidence="2">The sequence shown here is derived from an EMBL/GenBank/DDBJ whole genome shotgun (WGS) entry which is preliminary data.</text>
</comment>
<name>A0A8J6EZ80_ELECQ</name>
<keyword evidence="3" id="KW-1185">Reference proteome</keyword>
<sequence>MSVLPGKAFGIPSSGPRASSHEKSLSVGRLLRQRHDSTLKVTTKQTGCQLIRIGGGGGKSITCSRDPADPVPEPGPHPPIQDP</sequence>
<dbReference type="EMBL" id="WNTK01000010">
    <property type="protein sequence ID" value="KAG9477314.1"/>
    <property type="molecule type" value="Genomic_DNA"/>
</dbReference>
<evidence type="ECO:0000256" key="1">
    <source>
        <dbReference type="SAM" id="MobiDB-lite"/>
    </source>
</evidence>
<feature type="region of interest" description="Disordered" evidence="1">
    <location>
        <begin position="52"/>
        <end position="83"/>
    </location>
</feature>
<accession>A0A8J6EZ80</accession>
<protein>
    <submittedName>
        <fullName evidence="2">Uncharacterized protein</fullName>
    </submittedName>
</protein>
<feature type="compositionally biased region" description="Pro residues" evidence="1">
    <location>
        <begin position="69"/>
        <end position="83"/>
    </location>
</feature>
<evidence type="ECO:0000313" key="3">
    <source>
        <dbReference type="Proteomes" id="UP000770717"/>
    </source>
</evidence>
<evidence type="ECO:0000313" key="2">
    <source>
        <dbReference type="EMBL" id="KAG9477314.1"/>
    </source>
</evidence>
<gene>
    <name evidence="2" type="ORF">GDO78_002615</name>
</gene>
<reference evidence="2" key="1">
    <citation type="thesis" date="2020" institute="ProQuest LLC" country="789 East Eisenhower Parkway, Ann Arbor, MI, USA">
        <title>Comparative Genomics and Chromosome Evolution.</title>
        <authorList>
            <person name="Mudd A.B."/>
        </authorList>
    </citation>
    <scope>NUCLEOTIDE SEQUENCE</scope>
    <source>
        <strain evidence="2">HN-11 Male</strain>
        <tissue evidence="2">Kidney and liver</tissue>
    </source>
</reference>
<proteinExistence type="predicted"/>